<feature type="non-terminal residue" evidence="1">
    <location>
        <position position="1"/>
    </location>
</feature>
<dbReference type="Proteomes" id="UP000245202">
    <property type="component" value="Unassembled WGS sequence"/>
</dbReference>
<reference evidence="1 2" key="1">
    <citation type="submission" date="2017-08" db="EMBL/GenBank/DDBJ databases">
        <title>Substantial Increase in Enzyme Production by Combined Drug-Resistance Mutations in Paenibacillus agaridevorans.</title>
        <authorList>
            <person name="Tanaka Y."/>
            <person name="Funane K."/>
            <person name="Hosaka T."/>
            <person name="Shiwa Y."/>
            <person name="Fujita N."/>
            <person name="Miyazaki T."/>
            <person name="Yoshikawa H."/>
            <person name="Murakami K."/>
            <person name="Kasahara K."/>
            <person name="Inaoka T."/>
            <person name="Hiraga Y."/>
            <person name="Ochi K."/>
        </authorList>
    </citation>
    <scope>NUCLEOTIDE SEQUENCE [LARGE SCALE GENOMIC DNA]</scope>
    <source>
        <strain evidence="1 2">T-3040</strain>
    </source>
</reference>
<accession>A0A2R5EKW6</accession>
<organism evidence="1 2">
    <name type="scientific">Paenibacillus agaridevorans</name>
    <dbReference type="NCBI Taxonomy" id="171404"/>
    <lineage>
        <taxon>Bacteria</taxon>
        <taxon>Bacillati</taxon>
        <taxon>Bacillota</taxon>
        <taxon>Bacilli</taxon>
        <taxon>Bacillales</taxon>
        <taxon>Paenibacillaceae</taxon>
        <taxon>Paenibacillus</taxon>
    </lineage>
</organism>
<name>A0A2R5EKW6_9BACL</name>
<evidence type="ECO:0008006" key="3">
    <source>
        <dbReference type="Google" id="ProtNLM"/>
    </source>
</evidence>
<sequence>AGSVIGYRDAIDPHAVTSRAQAAQVLYRLLSH</sequence>
<dbReference type="EMBL" id="BDQX01000086">
    <property type="protein sequence ID" value="GBG07290.1"/>
    <property type="molecule type" value="Genomic_DNA"/>
</dbReference>
<evidence type="ECO:0000313" key="2">
    <source>
        <dbReference type="Proteomes" id="UP000245202"/>
    </source>
</evidence>
<dbReference type="AlphaFoldDB" id="A0A2R5EKW6"/>
<proteinExistence type="predicted"/>
<gene>
    <name evidence="1" type="ORF">PAT3040_01838</name>
</gene>
<protein>
    <recommendedName>
        <fullName evidence="3">SLH domain-containing protein</fullName>
    </recommendedName>
</protein>
<keyword evidence="2" id="KW-1185">Reference proteome</keyword>
<evidence type="ECO:0000313" key="1">
    <source>
        <dbReference type="EMBL" id="GBG07290.1"/>
    </source>
</evidence>
<comment type="caution">
    <text evidence="1">The sequence shown here is derived from an EMBL/GenBank/DDBJ whole genome shotgun (WGS) entry which is preliminary data.</text>
</comment>